<dbReference type="PANTHER" id="PTHR12526:SF637">
    <property type="entry name" value="GLYCOSYLTRANSFERASE EPSF-RELATED"/>
    <property type="match status" value="1"/>
</dbReference>
<dbReference type="SUPFAM" id="SSF53756">
    <property type="entry name" value="UDP-Glycosyltransferase/glycogen phosphorylase"/>
    <property type="match status" value="1"/>
</dbReference>
<dbReference type="InterPro" id="IPR028098">
    <property type="entry name" value="Glyco_trans_4-like_N"/>
</dbReference>
<evidence type="ECO:0000259" key="1">
    <source>
        <dbReference type="Pfam" id="PF13439"/>
    </source>
</evidence>
<dbReference type="Proteomes" id="UP000507962">
    <property type="component" value="Unassembled WGS sequence"/>
</dbReference>
<dbReference type="Gene3D" id="3.40.50.2000">
    <property type="entry name" value="Glycogen Phosphorylase B"/>
    <property type="match status" value="2"/>
</dbReference>
<gene>
    <name evidence="2" type="ORF">MSL71_20950</name>
</gene>
<organism evidence="2 3">
    <name type="scientific">Desulfoluna butyratoxydans</name>
    <dbReference type="NCBI Taxonomy" id="231438"/>
    <lineage>
        <taxon>Bacteria</taxon>
        <taxon>Pseudomonadati</taxon>
        <taxon>Thermodesulfobacteriota</taxon>
        <taxon>Desulfobacteria</taxon>
        <taxon>Desulfobacterales</taxon>
        <taxon>Desulfolunaceae</taxon>
        <taxon>Desulfoluna</taxon>
    </lineage>
</organism>
<dbReference type="PANTHER" id="PTHR12526">
    <property type="entry name" value="GLYCOSYLTRANSFERASE"/>
    <property type="match status" value="1"/>
</dbReference>
<feature type="domain" description="Glycosyltransferase subfamily 4-like N-terminal" evidence="1">
    <location>
        <begin position="14"/>
        <end position="175"/>
    </location>
</feature>
<dbReference type="AlphaFoldDB" id="A0A4U8YKM9"/>
<sequence length="370" mass="40476">MRVCYIVSDDLWAGAEVMAWNLARTLHASGRVDVQVIALNPGRLSRLLREEGVPVWVVPEETLSFGALLVKVRRILKDTAPDIVHAHRYKENILAFLACGLVRRPRLVSTQHGMPETSLKESGILKRCVSRINMLLLTHGFHRYVCVSDDLRRAMARSFGLKDGKACVVYNGVTPSGGLAHRPAGNTLTIGSAGRFYPVKDFALMIDTAEAVGRLLPEVRFRLAGDGPLRDALQGRVQAAGLSDRFSFAGHVTDMPAFYRSIDIYLNTSVHEGIPMSILEAMAAGVPVVAPDVGGLGEIITHGRDGYLVPTRDPGDFARCLVPLCESGDLRGQVALRAEKTVQDRFSAEAMAEHYHQLYEGVLDRPGGDR</sequence>
<dbReference type="EMBL" id="CAADHO010000003">
    <property type="protein sequence ID" value="VFQ44446.1"/>
    <property type="molecule type" value="Genomic_DNA"/>
</dbReference>
<keyword evidence="2" id="KW-0808">Transferase</keyword>
<dbReference type="CDD" id="cd03801">
    <property type="entry name" value="GT4_PimA-like"/>
    <property type="match status" value="1"/>
</dbReference>
<reference evidence="2 3" key="1">
    <citation type="submission" date="2019-03" db="EMBL/GenBank/DDBJ databases">
        <authorList>
            <person name="Nijsse B."/>
        </authorList>
    </citation>
    <scope>NUCLEOTIDE SEQUENCE [LARGE SCALE GENOMIC DNA]</scope>
    <source>
        <strain evidence="2">Desulfoluna butyratoxydans MSL71</strain>
    </source>
</reference>
<evidence type="ECO:0000313" key="2">
    <source>
        <dbReference type="EMBL" id="VFQ44446.1"/>
    </source>
</evidence>
<dbReference type="Pfam" id="PF13439">
    <property type="entry name" value="Glyco_transf_4"/>
    <property type="match status" value="1"/>
</dbReference>
<dbReference type="Pfam" id="PF13692">
    <property type="entry name" value="Glyco_trans_1_4"/>
    <property type="match status" value="1"/>
</dbReference>
<evidence type="ECO:0000313" key="3">
    <source>
        <dbReference type="Proteomes" id="UP000507962"/>
    </source>
</evidence>
<proteinExistence type="predicted"/>
<accession>A0A4U8YKM9</accession>
<protein>
    <submittedName>
        <fullName evidence="2">Glycosyl transferase family 1</fullName>
    </submittedName>
</protein>
<keyword evidence="3" id="KW-1185">Reference proteome</keyword>
<dbReference type="GO" id="GO:0016757">
    <property type="term" value="F:glycosyltransferase activity"/>
    <property type="evidence" value="ECO:0007669"/>
    <property type="project" value="UniProtKB-ARBA"/>
</dbReference>
<name>A0A4U8YKM9_9BACT</name>